<dbReference type="EMBL" id="VLLN01000033">
    <property type="protein sequence ID" value="TWJ13928.1"/>
    <property type="molecule type" value="Genomic_DNA"/>
</dbReference>
<dbReference type="Proteomes" id="UP000319449">
    <property type="component" value="Unassembled WGS sequence"/>
</dbReference>
<dbReference type="OrthoDB" id="9811492at2"/>
<reference evidence="2 3" key="1">
    <citation type="submission" date="2019-07" db="EMBL/GenBank/DDBJ databases">
        <title>Genomic Encyclopedia of Archaeal and Bacterial Type Strains, Phase II (KMG-II): from individual species to whole genera.</title>
        <authorList>
            <person name="Goeker M."/>
        </authorList>
    </citation>
    <scope>NUCLEOTIDE SEQUENCE [LARGE SCALE GENOMIC DNA]</scope>
    <source>
        <strain evidence="2 3">ATCC BAA-1139</strain>
    </source>
</reference>
<dbReference type="InterPro" id="IPR021778">
    <property type="entry name" value="Se/S_carrier-like"/>
</dbReference>
<name>A0A562V819_9BACT</name>
<protein>
    <submittedName>
        <fullName evidence="2">Uncharacterized protein DUF3343</fullName>
    </submittedName>
</protein>
<evidence type="ECO:0000313" key="3">
    <source>
        <dbReference type="Proteomes" id="UP000319449"/>
    </source>
</evidence>
<proteinExistence type="predicted"/>
<organism evidence="2 3">
    <name type="scientific">Geobacter argillaceus</name>
    <dbReference type="NCBI Taxonomy" id="345631"/>
    <lineage>
        <taxon>Bacteria</taxon>
        <taxon>Pseudomonadati</taxon>
        <taxon>Thermodesulfobacteriota</taxon>
        <taxon>Desulfuromonadia</taxon>
        <taxon>Geobacterales</taxon>
        <taxon>Geobacteraceae</taxon>
        <taxon>Geobacter</taxon>
    </lineage>
</organism>
<comment type="caution">
    <text evidence="2">The sequence shown here is derived from an EMBL/GenBank/DDBJ whole genome shotgun (WGS) entry which is preliminary data.</text>
</comment>
<evidence type="ECO:0000313" key="2">
    <source>
        <dbReference type="EMBL" id="TWJ13928.1"/>
    </source>
</evidence>
<gene>
    <name evidence="2" type="ORF">JN12_03645</name>
</gene>
<feature type="domain" description="Putative Se/S carrier protein-like" evidence="1">
    <location>
        <begin position="7"/>
        <end position="73"/>
    </location>
</feature>
<dbReference type="Pfam" id="PF11823">
    <property type="entry name" value="Se_S_carrier"/>
    <property type="match status" value="1"/>
</dbReference>
<evidence type="ECO:0000259" key="1">
    <source>
        <dbReference type="Pfam" id="PF11823"/>
    </source>
</evidence>
<sequence length="83" mass="9371">MVADNDFVAIFNSIHRVMKAERLLKECRLPILLIPAPRAVNTDCGLAIRYGVAAREEVERTLAENGLTPEKVFVKQGEEYLEQ</sequence>
<keyword evidence="3" id="KW-1185">Reference proteome</keyword>
<dbReference type="AlphaFoldDB" id="A0A562V819"/>
<dbReference type="RefSeq" id="WP_145025434.1">
    <property type="nucleotide sequence ID" value="NZ_VLLN01000033.1"/>
</dbReference>
<accession>A0A562V819</accession>